<name>A0AAW4XSI7_9BURK</name>
<dbReference type="InterPro" id="IPR018648">
    <property type="entry name" value="DUF2076"/>
</dbReference>
<evidence type="ECO:0000256" key="1">
    <source>
        <dbReference type="SAM" id="Coils"/>
    </source>
</evidence>
<comment type="caution">
    <text evidence="3">The sequence shown here is derived from an EMBL/GenBank/DDBJ whole genome shotgun (WGS) entry which is preliminary data.</text>
</comment>
<accession>A0AAW4XSI7</accession>
<feature type="compositionally biased region" description="Acidic residues" evidence="2">
    <location>
        <begin position="274"/>
        <end position="291"/>
    </location>
</feature>
<sequence length="291" mass="29711">MNAQEQTLIENLFQQLRQRDGQPKDGQAEAWVRQQAQQTPDALYWLTQRGLLLEQALQQAQQQEAKLQAQLVEARAAAAKPAGGSGSSSGSFLGAGLDTHFGRTPDANLASSSPAGYAPSYPSNSAAPAGYADTPASASSGRWFGAAPAAPAPIPAPMPAQPSAGSAAGGFLGQAAASAAGVAGGMLLFNGLSHLWSNPAQAATNPSHAASTSSPAADSASTASSNANSSGDNSGLDQLAQQAGRDHVDSSVNRWMPESDTSNNRSDSNSQDVADYDSGDDGFDFFDDDQA</sequence>
<gene>
    <name evidence="3" type="ORF">LPW39_05430</name>
</gene>
<reference evidence="3 4" key="1">
    <citation type="submission" date="2021-11" db="EMBL/GenBank/DDBJ databases">
        <title>Genome sequence.</title>
        <authorList>
            <person name="Sun Q."/>
        </authorList>
    </citation>
    <scope>NUCLEOTIDE SEQUENCE [LARGE SCALE GENOMIC DNA]</scope>
    <source>
        <strain evidence="3 4">KCTC 12005</strain>
    </source>
</reference>
<dbReference type="RefSeq" id="WP_230771967.1">
    <property type="nucleotide sequence ID" value="NZ_JAJNCT010000005.1"/>
</dbReference>
<dbReference type="Proteomes" id="UP001199260">
    <property type="component" value="Unassembled WGS sequence"/>
</dbReference>
<feature type="coiled-coil region" evidence="1">
    <location>
        <begin position="50"/>
        <end position="77"/>
    </location>
</feature>
<keyword evidence="4" id="KW-1185">Reference proteome</keyword>
<feature type="region of interest" description="Disordered" evidence="2">
    <location>
        <begin position="201"/>
        <end position="291"/>
    </location>
</feature>
<feature type="compositionally biased region" description="Low complexity" evidence="2">
    <location>
        <begin position="259"/>
        <end position="272"/>
    </location>
</feature>
<protein>
    <submittedName>
        <fullName evidence="3">DUF2076 domain-containing protein</fullName>
    </submittedName>
</protein>
<keyword evidence="1" id="KW-0175">Coiled coil</keyword>
<organism evidence="3 4">
    <name type="scientific">Comamonas koreensis</name>
    <dbReference type="NCBI Taxonomy" id="160825"/>
    <lineage>
        <taxon>Bacteria</taxon>
        <taxon>Pseudomonadati</taxon>
        <taxon>Pseudomonadota</taxon>
        <taxon>Betaproteobacteria</taxon>
        <taxon>Burkholderiales</taxon>
        <taxon>Comamonadaceae</taxon>
        <taxon>Comamonas</taxon>
    </lineage>
</organism>
<evidence type="ECO:0000256" key="2">
    <source>
        <dbReference type="SAM" id="MobiDB-lite"/>
    </source>
</evidence>
<dbReference type="EMBL" id="JAJNCT010000005">
    <property type="protein sequence ID" value="MCD2164573.1"/>
    <property type="molecule type" value="Genomic_DNA"/>
</dbReference>
<feature type="compositionally biased region" description="Low complexity" evidence="2">
    <location>
        <begin position="202"/>
        <end position="235"/>
    </location>
</feature>
<evidence type="ECO:0000313" key="3">
    <source>
        <dbReference type="EMBL" id="MCD2164573.1"/>
    </source>
</evidence>
<dbReference type="AlphaFoldDB" id="A0AAW4XSI7"/>
<proteinExistence type="predicted"/>
<evidence type="ECO:0000313" key="4">
    <source>
        <dbReference type="Proteomes" id="UP001199260"/>
    </source>
</evidence>
<dbReference type="Pfam" id="PF09849">
    <property type="entry name" value="DUF2076"/>
    <property type="match status" value="1"/>
</dbReference>